<dbReference type="GO" id="GO:0006412">
    <property type="term" value="P:translation"/>
    <property type="evidence" value="ECO:0007669"/>
    <property type="project" value="InterPro"/>
</dbReference>
<dbReference type="PANTHER" id="PTHR21368">
    <property type="entry name" value="50S RIBOSOMAL PROTEIN L9"/>
    <property type="match status" value="1"/>
</dbReference>
<evidence type="ECO:0000256" key="1">
    <source>
        <dbReference type="ARBA" id="ARBA00010605"/>
    </source>
</evidence>
<evidence type="ECO:0000256" key="4">
    <source>
        <dbReference type="ARBA" id="ARBA00035194"/>
    </source>
</evidence>
<keyword evidence="2 7" id="KW-0689">Ribosomal protein</keyword>
<organism evidence="7 8">
    <name type="scientific">Ditylenchus destructor</name>
    <dbReference type="NCBI Taxonomy" id="166010"/>
    <lineage>
        <taxon>Eukaryota</taxon>
        <taxon>Metazoa</taxon>
        <taxon>Ecdysozoa</taxon>
        <taxon>Nematoda</taxon>
        <taxon>Chromadorea</taxon>
        <taxon>Rhabditida</taxon>
        <taxon>Tylenchina</taxon>
        <taxon>Tylenchomorpha</taxon>
        <taxon>Sphaerularioidea</taxon>
        <taxon>Anguinidae</taxon>
        <taxon>Anguininae</taxon>
        <taxon>Ditylenchus</taxon>
    </lineage>
</organism>
<sequence>MLFPRNYALRNSALLVRYISTQQTRNTMIFQHLYQPERTPDGCPQRRPDEKQEFQKLEIVEEESTRNTSPTLKVILMCTIEGLGEKYDVVEVTRAKARLHLIPPRKAIYASPFDIEYYGKMRKSNEEEVPTIRVPLELVKTARALMEKVIPLHMSMDIPWTINKTVIKAPLMKLGLEMSEECIYLPKETVSGPDLSLEARLYRFYVVVDRQYIVPVLGRILHGSKGKQSHNLNPKTKKMPTDEDLKSFGLRREHPVYLNEPFGEEFDVIKHMEDQNFETSKKI</sequence>
<proteinExistence type="inferred from homology"/>
<dbReference type="EMBL" id="JAKKPZ010000001">
    <property type="protein sequence ID" value="KAI1728949.1"/>
    <property type="molecule type" value="Genomic_DNA"/>
</dbReference>
<reference evidence="7" key="1">
    <citation type="submission" date="2022-01" db="EMBL/GenBank/DDBJ databases">
        <title>Genome Sequence Resource for Two Populations of Ditylenchus destructor, the Migratory Endoparasitic Phytonematode.</title>
        <authorList>
            <person name="Zhang H."/>
            <person name="Lin R."/>
            <person name="Xie B."/>
        </authorList>
    </citation>
    <scope>NUCLEOTIDE SEQUENCE</scope>
    <source>
        <strain evidence="7">BazhouSP</strain>
    </source>
</reference>
<accession>A0AAD4NLW6</accession>
<comment type="similarity">
    <text evidence="1">Belongs to the bacterial ribosomal protein bL9 family.</text>
</comment>
<dbReference type="InterPro" id="IPR009027">
    <property type="entry name" value="Ribosomal_bL9/RNase_H1_N"/>
</dbReference>
<evidence type="ECO:0000259" key="6">
    <source>
        <dbReference type="Pfam" id="PF01281"/>
    </source>
</evidence>
<dbReference type="GO" id="GO:0003735">
    <property type="term" value="F:structural constituent of ribosome"/>
    <property type="evidence" value="ECO:0007669"/>
    <property type="project" value="InterPro"/>
</dbReference>
<dbReference type="GO" id="GO:0005840">
    <property type="term" value="C:ribosome"/>
    <property type="evidence" value="ECO:0007669"/>
    <property type="project" value="UniProtKB-KW"/>
</dbReference>
<evidence type="ECO:0000313" key="7">
    <source>
        <dbReference type="EMBL" id="KAI1728949.1"/>
    </source>
</evidence>
<evidence type="ECO:0000256" key="3">
    <source>
        <dbReference type="ARBA" id="ARBA00023274"/>
    </source>
</evidence>
<dbReference type="AlphaFoldDB" id="A0AAD4NLW6"/>
<dbReference type="Proteomes" id="UP001201812">
    <property type="component" value="Unassembled WGS sequence"/>
</dbReference>
<evidence type="ECO:0000256" key="5">
    <source>
        <dbReference type="ARBA" id="ARBA00035381"/>
    </source>
</evidence>
<keyword evidence="8" id="KW-1185">Reference proteome</keyword>
<dbReference type="InterPro" id="IPR020070">
    <property type="entry name" value="Ribosomal_bL9_N"/>
</dbReference>
<feature type="domain" description="Ribosomal protein L9" evidence="6">
    <location>
        <begin position="73"/>
        <end position="116"/>
    </location>
</feature>
<dbReference type="SUPFAM" id="SSF55658">
    <property type="entry name" value="L9 N-domain-like"/>
    <property type="match status" value="1"/>
</dbReference>
<dbReference type="GO" id="GO:1990904">
    <property type="term" value="C:ribonucleoprotein complex"/>
    <property type="evidence" value="ECO:0007669"/>
    <property type="project" value="UniProtKB-KW"/>
</dbReference>
<evidence type="ECO:0000313" key="8">
    <source>
        <dbReference type="Proteomes" id="UP001201812"/>
    </source>
</evidence>
<gene>
    <name evidence="7" type="ORF">DdX_01162</name>
</gene>
<name>A0AAD4NLW6_9BILA</name>
<dbReference type="InterPro" id="IPR036935">
    <property type="entry name" value="Ribosomal_bL9_N_sf"/>
</dbReference>
<protein>
    <recommendedName>
        <fullName evidence="4">Large ribosomal subunit protein bL9m</fullName>
    </recommendedName>
    <alternativeName>
        <fullName evidence="5">39S ribosomal protein L9, mitochondrial</fullName>
    </alternativeName>
</protein>
<keyword evidence="3" id="KW-0687">Ribonucleoprotein</keyword>
<comment type="caution">
    <text evidence="7">The sequence shown here is derived from an EMBL/GenBank/DDBJ whole genome shotgun (WGS) entry which is preliminary data.</text>
</comment>
<dbReference type="Pfam" id="PF01281">
    <property type="entry name" value="Ribosomal_L9_N"/>
    <property type="match status" value="1"/>
</dbReference>
<dbReference type="Gene3D" id="3.40.5.10">
    <property type="entry name" value="Ribosomal protein L9, N-terminal domain"/>
    <property type="match status" value="1"/>
</dbReference>
<dbReference type="InterPro" id="IPR000244">
    <property type="entry name" value="Ribosomal_bL9"/>
</dbReference>
<evidence type="ECO:0000256" key="2">
    <source>
        <dbReference type="ARBA" id="ARBA00022980"/>
    </source>
</evidence>